<gene>
    <name evidence="1" type="ORF">HMPREF0381_2281</name>
</gene>
<dbReference type="eggNOG" id="COG2819">
    <property type="taxonomic scope" value="Bacteria"/>
</dbReference>
<comment type="caution">
    <text evidence="1">The sequence shown here is derived from an EMBL/GenBank/DDBJ whole genome shotgun (WGS) entry which is preliminary data.</text>
</comment>
<dbReference type="Proteomes" id="UP000003434">
    <property type="component" value="Unassembled WGS sequence"/>
</dbReference>
<accession>E6LQP6</accession>
<dbReference type="Gene3D" id="3.40.50.1820">
    <property type="entry name" value="alpha/beta hydrolase"/>
    <property type="match status" value="1"/>
</dbReference>
<organism evidence="1 2">
    <name type="scientific">Lachnoanaerobaculum saburreum DSM 3986</name>
    <dbReference type="NCBI Taxonomy" id="887325"/>
    <lineage>
        <taxon>Bacteria</taxon>
        <taxon>Bacillati</taxon>
        <taxon>Bacillota</taxon>
        <taxon>Clostridia</taxon>
        <taxon>Lachnospirales</taxon>
        <taxon>Lachnospiraceae</taxon>
        <taxon>Lachnoanaerobaculum</taxon>
    </lineage>
</organism>
<evidence type="ECO:0008006" key="3">
    <source>
        <dbReference type="Google" id="ProtNLM"/>
    </source>
</evidence>
<dbReference type="InterPro" id="IPR050583">
    <property type="entry name" value="Mycobacterial_A85_antigen"/>
</dbReference>
<protein>
    <recommendedName>
        <fullName evidence="3">Esterase</fullName>
    </recommendedName>
</protein>
<name>E6LQP6_9FIRM</name>
<dbReference type="InterPro" id="IPR029058">
    <property type="entry name" value="AB_hydrolase_fold"/>
</dbReference>
<sequence>MLDTKISLPNNYNEGNKYPLILLNDGEINYLGDLKDTAILVGLIPQNRSDAFTPWKAHNLKPSMPDFAGKLDEYHSQVFEYLLPELLCKYSIDESKIAYGGYSLGGLAAVYSLYNTTAPSIIFSLCGSFWYPQFFDYCENHKVLNTKASLYLQNGKTEGGKHNNILSSSPILSAKLHKLLSDRLNNLTSTFDEYGHHENITGRYEKLIDWLKENLKQ</sequence>
<dbReference type="EMBL" id="AEPW01000088">
    <property type="protein sequence ID" value="EFU75808.1"/>
    <property type="molecule type" value="Genomic_DNA"/>
</dbReference>
<evidence type="ECO:0000313" key="2">
    <source>
        <dbReference type="Proteomes" id="UP000003434"/>
    </source>
</evidence>
<reference evidence="1 2" key="1">
    <citation type="submission" date="2010-12" db="EMBL/GenBank/DDBJ databases">
        <authorList>
            <person name="Muzny D."/>
            <person name="Qin X."/>
            <person name="Deng J."/>
            <person name="Jiang H."/>
            <person name="Liu Y."/>
            <person name="Qu J."/>
            <person name="Song X.-Z."/>
            <person name="Zhang L."/>
            <person name="Thornton R."/>
            <person name="Coyle M."/>
            <person name="Francisco L."/>
            <person name="Jackson L."/>
            <person name="Javaid M."/>
            <person name="Korchina V."/>
            <person name="Kovar C."/>
            <person name="Mata R."/>
            <person name="Mathew T."/>
            <person name="Ngo R."/>
            <person name="Nguyen L."/>
            <person name="Nguyen N."/>
            <person name="Okwuonu G."/>
            <person name="Ongeri F."/>
            <person name="Pham C."/>
            <person name="Simmons D."/>
            <person name="Wilczek-Boney K."/>
            <person name="Hale W."/>
            <person name="Jakkamsetti A."/>
            <person name="Pham P."/>
            <person name="Ruth R."/>
            <person name="San Lucas F."/>
            <person name="Warren J."/>
            <person name="Zhang J."/>
            <person name="Zhao Z."/>
            <person name="Zhou C."/>
            <person name="Zhu D."/>
            <person name="Lee S."/>
            <person name="Bess C."/>
            <person name="Blankenburg K."/>
            <person name="Forbes L."/>
            <person name="Fu Q."/>
            <person name="Gubbala S."/>
            <person name="Hirani K."/>
            <person name="Jayaseelan J.C."/>
            <person name="Lara F."/>
            <person name="Munidasa M."/>
            <person name="Palculict T."/>
            <person name="Patil S."/>
            <person name="Pu L.-L."/>
            <person name="Saada N."/>
            <person name="Tang L."/>
            <person name="Weissenberger G."/>
            <person name="Zhu Y."/>
            <person name="Hemphill L."/>
            <person name="Shang Y."/>
            <person name="Youmans B."/>
            <person name="Ayvaz T."/>
            <person name="Ross M."/>
            <person name="Santibanez J."/>
            <person name="Aqrawi P."/>
            <person name="Gross S."/>
            <person name="Joshi V."/>
            <person name="Fowler G."/>
            <person name="Nazareth L."/>
            <person name="Reid J."/>
            <person name="Worley K."/>
            <person name="Petrosino J."/>
            <person name="Highlander S."/>
            <person name="Gibbs R."/>
        </authorList>
    </citation>
    <scope>NUCLEOTIDE SEQUENCE [LARGE SCALE GENOMIC DNA]</scope>
    <source>
        <strain evidence="1 2">DSM 3986</strain>
    </source>
</reference>
<dbReference type="PANTHER" id="PTHR48098">
    <property type="entry name" value="ENTEROCHELIN ESTERASE-RELATED"/>
    <property type="match status" value="1"/>
</dbReference>
<dbReference type="SUPFAM" id="SSF53474">
    <property type="entry name" value="alpha/beta-Hydrolases"/>
    <property type="match status" value="1"/>
</dbReference>
<evidence type="ECO:0000313" key="1">
    <source>
        <dbReference type="EMBL" id="EFU75808.1"/>
    </source>
</evidence>
<dbReference type="AlphaFoldDB" id="E6LQP6"/>
<dbReference type="RefSeq" id="WP_008752045.1">
    <property type="nucleotide sequence ID" value="NZ_GL622296.1"/>
</dbReference>
<proteinExistence type="predicted"/>
<dbReference type="HOGENOM" id="CLU_039834_4_0_9"/>
<dbReference type="PANTHER" id="PTHR48098:SF6">
    <property type="entry name" value="FERRI-BACILLIBACTIN ESTERASE BESA"/>
    <property type="match status" value="1"/>
</dbReference>